<dbReference type="Pfam" id="PF00782">
    <property type="entry name" value="DSPc"/>
    <property type="match status" value="1"/>
</dbReference>
<gene>
    <name evidence="6" type="ORF">PCOR1329_LOCUS31981</name>
</gene>
<comment type="caution">
    <text evidence="6">The sequence shown here is derived from an EMBL/GenBank/DDBJ whole genome shotgun (WGS) entry which is preliminary data.</text>
</comment>
<evidence type="ECO:0000313" key="7">
    <source>
        <dbReference type="Proteomes" id="UP001189429"/>
    </source>
</evidence>
<feature type="domain" description="Dual specificity phosphatase catalytic" evidence="5">
    <location>
        <begin position="9"/>
        <end position="98"/>
    </location>
</feature>
<dbReference type="SUPFAM" id="SSF52799">
    <property type="entry name" value="(Phosphotyrosine protein) phosphatases II"/>
    <property type="match status" value="1"/>
</dbReference>
<dbReference type="InterPro" id="IPR000340">
    <property type="entry name" value="Dual-sp_phosphatase_cat-dom"/>
</dbReference>
<evidence type="ECO:0000256" key="4">
    <source>
        <dbReference type="ARBA" id="ARBA00022912"/>
    </source>
</evidence>
<dbReference type="PANTHER" id="PTHR10159">
    <property type="entry name" value="DUAL SPECIFICITY PROTEIN PHOSPHATASE"/>
    <property type="match status" value="1"/>
</dbReference>
<keyword evidence="3" id="KW-0378">Hydrolase</keyword>
<evidence type="ECO:0000313" key="6">
    <source>
        <dbReference type="EMBL" id="CAK0834597.1"/>
    </source>
</evidence>
<dbReference type="Proteomes" id="UP001189429">
    <property type="component" value="Unassembled WGS sequence"/>
</dbReference>
<organism evidence="6 7">
    <name type="scientific">Prorocentrum cordatum</name>
    <dbReference type="NCBI Taxonomy" id="2364126"/>
    <lineage>
        <taxon>Eukaryota</taxon>
        <taxon>Sar</taxon>
        <taxon>Alveolata</taxon>
        <taxon>Dinophyceae</taxon>
        <taxon>Prorocentrales</taxon>
        <taxon>Prorocentraceae</taxon>
        <taxon>Prorocentrum</taxon>
    </lineage>
</organism>
<keyword evidence="4" id="KW-0904">Protein phosphatase</keyword>
<name>A0ABN9SRX6_9DINO</name>
<comment type="similarity">
    <text evidence="1">Belongs to the protein-tyrosine phosphatase family. Non-receptor class dual specificity subfamily.</text>
</comment>
<dbReference type="InterPro" id="IPR029021">
    <property type="entry name" value="Prot-tyrosine_phosphatase-like"/>
</dbReference>
<proteinExistence type="inferred from homology"/>
<reference evidence="6" key="1">
    <citation type="submission" date="2023-10" db="EMBL/GenBank/DDBJ databases">
        <authorList>
            <person name="Chen Y."/>
            <person name="Shah S."/>
            <person name="Dougan E. K."/>
            <person name="Thang M."/>
            <person name="Chan C."/>
        </authorList>
    </citation>
    <scope>NUCLEOTIDE SEQUENCE [LARGE SCALE GENOMIC DNA]</scope>
</reference>
<evidence type="ECO:0000256" key="1">
    <source>
        <dbReference type="ARBA" id="ARBA00008601"/>
    </source>
</evidence>
<dbReference type="PANTHER" id="PTHR10159:SF519">
    <property type="entry name" value="DUAL SPECIFICITY PROTEIN PHOSPHATASE MPK3"/>
    <property type="match status" value="1"/>
</dbReference>
<evidence type="ECO:0000256" key="3">
    <source>
        <dbReference type="ARBA" id="ARBA00022801"/>
    </source>
</evidence>
<dbReference type="EMBL" id="CAUYUJ010012781">
    <property type="protein sequence ID" value="CAK0834597.1"/>
    <property type="molecule type" value="Genomic_DNA"/>
</dbReference>
<protein>
    <recommendedName>
        <fullName evidence="2">protein-tyrosine-phosphatase</fullName>
        <ecNumber evidence="2">3.1.3.48</ecNumber>
    </recommendedName>
</protein>
<accession>A0ABN9SRX6</accession>
<evidence type="ECO:0000259" key="5">
    <source>
        <dbReference type="Pfam" id="PF00782"/>
    </source>
</evidence>
<keyword evidence="7" id="KW-1185">Reference proteome</keyword>
<dbReference type="EC" id="3.1.3.48" evidence="2"/>
<evidence type="ECO:0000256" key="2">
    <source>
        <dbReference type="ARBA" id="ARBA00013064"/>
    </source>
</evidence>
<sequence>MHRWTNVQDHHQYPILHGKDGARSKHLEVANDLYNDVKEAGGKVLFFCVAGQNRSAALAIACLMLHGQPLEYVLKNCSKCRPFILENVGFQRQLVEMEALLKEELDRVHCPAVKKPKVDESRRHLVQALVDSCNVEVELLVPGLCTMDVKIPISSTVASVKKIRFSSIMSTATSWHTQTRQRTLPSRGWCWPCLDTTTSLISLWRRKPSHPASRSQGCGACSG</sequence>
<dbReference type="Gene3D" id="3.90.190.10">
    <property type="entry name" value="Protein tyrosine phosphatase superfamily"/>
    <property type="match status" value="1"/>
</dbReference>
<dbReference type="CDD" id="cd14498">
    <property type="entry name" value="DSP"/>
    <property type="match status" value="1"/>
</dbReference>